<reference evidence="1 2" key="1">
    <citation type="submission" date="2019-04" db="EMBL/GenBank/DDBJ databases">
        <title>Flavobacterium sp. strain DS2-A Genome sequencing and assembly.</title>
        <authorList>
            <person name="Kim I."/>
        </authorList>
    </citation>
    <scope>NUCLEOTIDE SEQUENCE [LARGE SCALE GENOMIC DNA]</scope>
    <source>
        <strain evidence="1 2">DS2-A</strain>
    </source>
</reference>
<dbReference type="OrthoDB" id="1043955at2"/>
<protein>
    <recommendedName>
        <fullName evidence="3">DUF4292 domain-containing protein</fullName>
    </recommendedName>
</protein>
<dbReference type="AlphaFoldDB" id="A0A4Z0LBI3"/>
<keyword evidence="2" id="KW-1185">Reference proteome</keyword>
<organism evidence="1 2">
    <name type="scientific">Flavobacterium humi</name>
    <dbReference type="NCBI Taxonomy" id="2562683"/>
    <lineage>
        <taxon>Bacteria</taxon>
        <taxon>Pseudomonadati</taxon>
        <taxon>Bacteroidota</taxon>
        <taxon>Flavobacteriia</taxon>
        <taxon>Flavobacteriales</taxon>
        <taxon>Flavobacteriaceae</taxon>
        <taxon>Flavobacterium</taxon>
    </lineage>
</organism>
<sequence>MQKLTIRLLLISGFLALCFSCKPYQIKDAVRKEDPVKEFKNSYFSNPETDYVYKAHITVYGNSLGGVFIAKRMNDSIHRVVFTTEFGNKLLDFELSENSFKINYILEDLNRKIIVNTLRDDFRLLLKVHHPVEEVLENQDATIYKTTDGKQFNYFFVSRKNNQLLKLVNASKTKEKVIFGFESKNSSFADKIIISHQHIKLKIELNQINN</sequence>
<evidence type="ECO:0008006" key="3">
    <source>
        <dbReference type="Google" id="ProtNLM"/>
    </source>
</evidence>
<evidence type="ECO:0000313" key="1">
    <source>
        <dbReference type="EMBL" id="TGD59166.1"/>
    </source>
</evidence>
<evidence type="ECO:0000313" key="2">
    <source>
        <dbReference type="Proteomes" id="UP000297407"/>
    </source>
</evidence>
<comment type="caution">
    <text evidence="1">The sequence shown here is derived from an EMBL/GenBank/DDBJ whole genome shotgun (WGS) entry which is preliminary data.</text>
</comment>
<dbReference type="RefSeq" id="WP_135525476.1">
    <property type="nucleotide sequence ID" value="NZ_SRLH01000002.1"/>
</dbReference>
<name>A0A4Z0LBI3_9FLAO</name>
<dbReference type="EMBL" id="SRLH01000002">
    <property type="protein sequence ID" value="TGD59166.1"/>
    <property type="molecule type" value="Genomic_DNA"/>
</dbReference>
<dbReference type="Proteomes" id="UP000297407">
    <property type="component" value="Unassembled WGS sequence"/>
</dbReference>
<proteinExistence type="predicted"/>
<accession>A0A4Z0LBI3</accession>
<gene>
    <name evidence="1" type="ORF">E4635_04765</name>
</gene>